<dbReference type="EMBL" id="FPBF01000002">
    <property type="protein sequence ID" value="SFT73773.1"/>
    <property type="molecule type" value="Genomic_DNA"/>
</dbReference>
<evidence type="ECO:0000313" key="8">
    <source>
        <dbReference type="EMBL" id="SFT73773.1"/>
    </source>
</evidence>
<dbReference type="AlphaFoldDB" id="A0A1I7AFW1"/>
<dbReference type="OrthoDB" id="9813193at2"/>
<evidence type="ECO:0000256" key="6">
    <source>
        <dbReference type="ARBA" id="ARBA00023136"/>
    </source>
</evidence>
<evidence type="ECO:0000256" key="1">
    <source>
        <dbReference type="ARBA" id="ARBA00004651"/>
    </source>
</evidence>
<dbReference type="GO" id="GO:0005886">
    <property type="term" value="C:plasma membrane"/>
    <property type="evidence" value="ECO:0007669"/>
    <property type="project" value="UniProtKB-SubCell"/>
</dbReference>
<dbReference type="PANTHER" id="PTHR33452">
    <property type="entry name" value="OXIDOREDUCTASE CATD-RELATED"/>
    <property type="match status" value="1"/>
</dbReference>
<dbReference type="STRING" id="305507.SAMN04489724_1933"/>
<comment type="similarity">
    <text evidence="2">Belongs to the DoxX family.</text>
</comment>
<protein>
    <submittedName>
        <fullName evidence="8">Putative oxidoreductase</fullName>
    </submittedName>
</protein>
<feature type="transmembrane region" description="Helical" evidence="7">
    <location>
        <begin position="47"/>
        <end position="68"/>
    </location>
</feature>
<proteinExistence type="inferred from homology"/>
<evidence type="ECO:0000256" key="5">
    <source>
        <dbReference type="ARBA" id="ARBA00022989"/>
    </source>
</evidence>
<keyword evidence="6 7" id="KW-0472">Membrane</keyword>
<dbReference type="PANTHER" id="PTHR33452:SF1">
    <property type="entry name" value="INNER MEMBRANE PROTEIN YPHA-RELATED"/>
    <property type="match status" value="1"/>
</dbReference>
<accession>A0A1I7AFW1</accession>
<evidence type="ECO:0000256" key="4">
    <source>
        <dbReference type="ARBA" id="ARBA00022692"/>
    </source>
</evidence>
<evidence type="ECO:0000256" key="3">
    <source>
        <dbReference type="ARBA" id="ARBA00022475"/>
    </source>
</evidence>
<keyword evidence="4 7" id="KW-0812">Transmembrane</keyword>
<keyword evidence="9" id="KW-1185">Reference proteome</keyword>
<feature type="transmembrane region" description="Helical" evidence="7">
    <location>
        <begin position="75"/>
        <end position="91"/>
    </location>
</feature>
<evidence type="ECO:0000313" key="9">
    <source>
        <dbReference type="Proteomes" id="UP000199673"/>
    </source>
</evidence>
<organism evidence="8 9">
    <name type="scientific">Algoriphagus locisalis</name>
    <dbReference type="NCBI Taxonomy" id="305507"/>
    <lineage>
        <taxon>Bacteria</taxon>
        <taxon>Pseudomonadati</taxon>
        <taxon>Bacteroidota</taxon>
        <taxon>Cytophagia</taxon>
        <taxon>Cytophagales</taxon>
        <taxon>Cyclobacteriaceae</taxon>
        <taxon>Algoriphagus</taxon>
    </lineage>
</organism>
<feature type="transmembrane region" description="Helical" evidence="7">
    <location>
        <begin position="103"/>
        <end position="123"/>
    </location>
</feature>
<name>A0A1I7AFW1_9BACT</name>
<comment type="subcellular location">
    <subcellularLocation>
        <location evidence="1">Cell membrane</location>
        <topology evidence="1">Multi-pass membrane protein</topology>
    </subcellularLocation>
</comment>
<sequence length="136" mass="14916">MKKTVLEDIGLLILRLGAGGMILTHGYPKLMRFFGEEPIKFMDFLGLGPVVSLSLAVFAEFICAILILIGFKTRLATIPLIITMLMAAFVAHASDPFGRKELPLLYCTVFICVLIFGAGKFSIDGMSNRKSMYYGG</sequence>
<dbReference type="RefSeq" id="WP_091692448.1">
    <property type="nucleotide sequence ID" value="NZ_FPBF01000002.1"/>
</dbReference>
<keyword evidence="5 7" id="KW-1133">Transmembrane helix</keyword>
<keyword evidence="3" id="KW-1003">Cell membrane</keyword>
<dbReference type="InterPro" id="IPR032808">
    <property type="entry name" value="DoxX"/>
</dbReference>
<reference evidence="9" key="1">
    <citation type="submission" date="2016-10" db="EMBL/GenBank/DDBJ databases">
        <authorList>
            <person name="Varghese N."/>
            <person name="Submissions S."/>
        </authorList>
    </citation>
    <scope>NUCLEOTIDE SEQUENCE [LARGE SCALE GENOMIC DNA]</scope>
    <source>
        <strain evidence="9">DSM 23445</strain>
    </source>
</reference>
<gene>
    <name evidence="8" type="ORF">SAMN04489724_1933</name>
</gene>
<dbReference type="Proteomes" id="UP000199673">
    <property type="component" value="Unassembled WGS sequence"/>
</dbReference>
<feature type="transmembrane region" description="Helical" evidence="7">
    <location>
        <begin position="9"/>
        <end position="27"/>
    </location>
</feature>
<dbReference type="Pfam" id="PF07681">
    <property type="entry name" value="DoxX"/>
    <property type="match status" value="1"/>
</dbReference>
<evidence type="ECO:0000256" key="7">
    <source>
        <dbReference type="SAM" id="Phobius"/>
    </source>
</evidence>
<evidence type="ECO:0000256" key="2">
    <source>
        <dbReference type="ARBA" id="ARBA00006679"/>
    </source>
</evidence>
<dbReference type="InterPro" id="IPR051907">
    <property type="entry name" value="DoxX-like_oxidoreductase"/>
</dbReference>